<evidence type="ECO:0000256" key="4">
    <source>
        <dbReference type="ARBA" id="ARBA00022456"/>
    </source>
</evidence>
<comment type="caution">
    <text evidence="12">The sequence shown here is derived from an EMBL/GenBank/DDBJ whole genome shotgun (WGS) entry which is preliminary data.</text>
</comment>
<dbReference type="InterPro" id="IPR037069">
    <property type="entry name" value="AcylCoA_DH/ox_N_sf"/>
</dbReference>
<proteinExistence type="inferred from homology"/>
<keyword evidence="5 8" id="KW-0285">Flavoprotein</keyword>
<dbReference type="FunFam" id="1.10.540.10:FF:000001">
    <property type="entry name" value="Very long-chain-specific acyl-CoA dehydrogenase, mitochondrial"/>
    <property type="match status" value="1"/>
</dbReference>
<dbReference type="PANTHER" id="PTHR43884">
    <property type="entry name" value="ACYL-COA DEHYDROGENASE"/>
    <property type="match status" value="1"/>
</dbReference>
<reference evidence="12 13" key="1">
    <citation type="submission" date="2015-11" db="EMBL/GenBank/DDBJ databases">
        <title>Genome Sequence of Bacillus simplex strain VanAntwerpen2.</title>
        <authorList>
            <person name="Couger M.B."/>
        </authorList>
    </citation>
    <scope>NUCLEOTIDE SEQUENCE [LARGE SCALE GENOMIC DNA]</scope>
    <source>
        <strain evidence="12 13">VanAntwerpen02</strain>
    </source>
</reference>
<dbReference type="Pfam" id="PF02770">
    <property type="entry name" value="Acyl-CoA_dh_M"/>
    <property type="match status" value="1"/>
</dbReference>
<dbReference type="AlphaFoldDB" id="A0A109N0E0"/>
<dbReference type="InterPro" id="IPR013786">
    <property type="entry name" value="AcylCoA_DH/ox_N"/>
</dbReference>
<accession>A0A109N0E0</accession>
<evidence type="ECO:0000313" key="13">
    <source>
        <dbReference type="Proteomes" id="UP000064189"/>
    </source>
</evidence>
<evidence type="ECO:0000259" key="11">
    <source>
        <dbReference type="Pfam" id="PF02771"/>
    </source>
</evidence>
<dbReference type="GO" id="GO:0050660">
    <property type="term" value="F:flavin adenine dinucleotide binding"/>
    <property type="evidence" value="ECO:0007669"/>
    <property type="project" value="InterPro"/>
</dbReference>
<dbReference type="Gene3D" id="1.20.140.10">
    <property type="entry name" value="Butyryl-CoA Dehydrogenase, subunit A, domain 3"/>
    <property type="match status" value="1"/>
</dbReference>
<comment type="pathway">
    <text evidence="2">Amino-acid degradation; L-valine degradation.</text>
</comment>
<gene>
    <name evidence="12" type="ORF">AS888_16240</name>
</gene>
<dbReference type="SUPFAM" id="SSF56645">
    <property type="entry name" value="Acyl-CoA dehydrogenase NM domain-like"/>
    <property type="match status" value="1"/>
</dbReference>
<protein>
    <submittedName>
        <fullName evidence="12">Acyl-CoA dehydrogenase</fullName>
    </submittedName>
</protein>
<dbReference type="FunFam" id="2.40.110.10:FF:000001">
    <property type="entry name" value="Acyl-CoA dehydrogenase, mitochondrial"/>
    <property type="match status" value="1"/>
</dbReference>
<dbReference type="InterPro" id="IPR036250">
    <property type="entry name" value="AcylCo_DH-like_C"/>
</dbReference>
<dbReference type="SUPFAM" id="SSF47203">
    <property type="entry name" value="Acyl-CoA dehydrogenase C-terminal domain-like"/>
    <property type="match status" value="1"/>
</dbReference>
<evidence type="ECO:0000256" key="2">
    <source>
        <dbReference type="ARBA" id="ARBA00005109"/>
    </source>
</evidence>
<keyword evidence="7 8" id="KW-0560">Oxidoreductase</keyword>
<keyword evidence="4" id="KW-0101">Branched-chain amino acid catabolism</keyword>
<dbReference type="InterPro" id="IPR009100">
    <property type="entry name" value="AcylCoA_DH/oxidase_NM_dom_sf"/>
</dbReference>
<keyword evidence="13" id="KW-1185">Reference proteome</keyword>
<dbReference type="Gene3D" id="2.40.110.10">
    <property type="entry name" value="Butyryl-CoA Dehydrogenase, subunit A, domain 2"/>
    <property type="match status" value="1"/>
</dbReference>
<dbReference type="FunFam" id="1.20.140.10:FF:000001">
    <property type="entry name" value="Acyl-CoA dehydrogenase"/>
    <property type="match status" value="1"/>
</dbReference>
<dbReference type="Pfam" id="PF02771">
    <property type="entry name" value="Acyl-CoA_dh_N"/>
    <property type="match status" value="1"/>
</dbReference>
<evidence type="ECO:0000259" key="10">
    <source>
        <dbReference type="Pfam" id="PF02770"/>
    </source>
</evidence>
<dbReference type="GO" id="GO:0003995">
    <property type="term" value="F:acyl-CoA dehydrogenase activity"/>
    <property type="evidence" value="ECO:0007669"/>
    <property type="project" value="InterPro"/>
</dbReference>
<sequence>MDFRLDDDIVLLKETIRQFIEEQIDPFSMQIEDEDHIPDSIINLSKEIGLFGLSIPERYGGLGIGMIGKCALYEEIGKTHNGYTTLIGAHTGIGTVGIVEMGNEMQKEKYLPEMASGNKIGAFALTEPAAGSHATNLKMTAVKNGDAYILNGTKHYITNADVADIFTVMAVTDKDKGAKGITSFIVEKGFPGFKVGSLERKMGLRGSHSAELIFEDCEVPAENVLGEVGQGYVNALKILANGRAGLAARNLGSCQYLLDLSTKYAMEREQFDVPIIDHQAVSHMLAEMAMEIEALRSFTYRVAWMVDQKEKIIKEAAMLKLYGSEVYNRVADKAVQIHGGIGYMKDYPVERFFRDARITRIYEGTSEIQKNIIAAQLKKKYQH</sequence>
<dbReference type="GO" id="GO:0009083">
    <property type="term" value="P:branched-chain amino acid catabolic process"/>
    <property type="evidence" value="ECO:0007669"/>
    <property type="project" value="UniProtKB-KW"/>
</dbReference>
<evidence type="ECO:0000256" key="7">
    <source>
        <dbReference type="ARBA" id="ARBA00023002"/>
    </source>
</evidence>
<comment type="similarity">
    <text evidence="3 8">Belongs to the acyl-CoA dehydrogenase family.</text>
</comment>
<evidence type="ECO:0000256" key="6">
    <source>
        <dbReference type="ARBA" id="ARBA00022827"/>
    </source>
</evidence>
<dbReference type="PROSITE" id="PS00073">
    <property type="entry name" value="ACYL_COA_DH_2"/>
    <property type="match status" value="1"/>
</dbReference>
<evidence type="ECO:0000256" key="8">
    <source>
        <dbReference type="RuleBase" id="RU362125"/>
    </source>
</evidence>
<dbReference type="Proteomes" id="UP000064189">
    <property type="component" value="Unassembled WGS sequence"/>
</dbReference>
<dbReference type="EMBL" id="LNNH01000012">
    <property type="protein sequence ID" value="KWW21157.1"/>
    <property type="molecule type" value="Genomic_DNA"/>
</dbReference>
<dbReference type="RefSeq" id="WP_061141509.1">
    <property type="nucleotide sequence ID" value="NZ_LNNH01000012.1"/>
</dbReference>
<name>A0A109N0E0_9BACI</name>
<dbReference type="InterPro" id="IPR009075">
    <property type="entry name" value="AcylCo_DH/oxidase_C"/>
</dbReference>
<dbReference type="InterPro" id="IPR046373">
    <property type="entry name" value="Acyl-CoA_Oxase/DH_mid-dom_sf"/>
</dbReference>
<dbReference type="Pfam" id="PF00441">
    <property type="entry name" value="Acyl-CoA_dh_1"/>
    <property type="match status" value="1"/>
</dbReference>
<evidence type="ECO:0000313" key="12">
    <source>
        <dbReference type="EMBL" id="KWW21157.1"/>
    </source>
</evidence>
<dbReference type="PANTHER" id="PTHR43884:SF12">
    <property type="entry name" value="ISOVALERYL-COA DEHYDROGENASE, MITOCHONDRIAL-RELATED"/>
    <property type="match status" value="1"/>
</dbReference>
<dbReference type="PIRSF" id="PIRSF016578">
    <property type="entry name" value="HsaA"/>
    <property type="match status" value="1"/>
</dbReference>
<comment type="cofactor">
    <cofactor evidence="1 8">
        <name>FAD</name>
        <dbReference type="ChEBI" id="CHEBI:57692"/>
    </cofactor>
</comment>
<evidence type="ECO:0000256" key="5">
    <source>
        <dbReference type="ARBA" id="ARBA00022630"/>
    </source>
</evidence>
<dbReference type="InterPro" id="IPR006091">
    <property type="entry name" value="Acyl-CoA_Oxase/DH_mid-dom"/>
</dbReference>
<evidence type="ECO:0000256" key="1">
    <source>
        <dbReference type="ARBA" id="ARBA00001974"/>
    </source>
</evidence>
<dbReference type="InterPro" id="IPR006089">
    <property type="entry name" value="Acyl-CoA_DH_CS"/>
</dbReference>
<feature type="domain" description="Acyl-CoA dehydrogenase/oxidase C-terminal" evidence="9">
    <location>
        <begin position="229"/>
        <end position="377"/>
    </location>
</feature>
<evidence type="ECO:0000259" key="9">
    <source>
        <dbReference type="Pfam" id="PF00441"/>
    </source>
</evidence>
<organism evidence="12 13">
    <name type="scientific">Peribacillus simplex</name>
    <dbReference type="NCBI Taxonomy" id="1478"/>
    <lineage>
        <taxon>Bacteria</taxon>
        <taxon>Bacillati</taxon>
        <taxon>Bacillota</taxon>
        <taxon>Bacilli</taxon>
        <taxon>Bacillales</taxon>
        <taxon>Bacillaceae</taxon>
        <taxon>Peribacillus</taxon>
    </lineage>
</organism>
<dbReference type="Gene3D" id="1.10.540.10">
    <property type="entry name" value="Acyl-CoA dehydrogenase/oxidase, N-terminal domain"/>
    <property type="match status" value="1"/>
</dbReference>
<feature type="domain" description="Acyl-CoA oxidase/dehydrogenase middle" evidence="10">
    <location>
        <begin position="122"/>
        <end position="217"/>
    </location>
</feature>
<feature type="domain" description="Acyl-CoA dehydrogenase/oxidase N-terminal" evidence="11">
    <location>
        <begin position="10"/>
        <end position="117"/>
    </location>
</feature>
<evidence type="ECO:0000256" key="3">
    <source>
        <dbReference type="ARBA" id="ARBA00009347"/>
    </source>
</evidence>
<keyword evidence="6 8" id="KW-0274">FAD</keyword>